<keyword evidence="3" id="KW-1185">Reference proteome</keyword>
<reference evidence="2 3" key="3">
    <citation type="journal article" date="2015" name="Genome Announc.">
        <title>Draft Genome Sequence of the Archiascomycetous Yeast Saitoella complicata.</title>
        <authorList>
            <person name="Yamauchi K."/>
            <person name="Kondo S."/>
            <person name="Hamamoto M."/>
            <person name="Takahashi Y."/>
            <person name="Ogura Y."/>
            <person name="Hayashi T."/>
            <person name="Nishida H."/>
        </authorList>
    </citation>
    <scope>NUCLEOTIDE SEQUENCE [LARGE SCALE GENOMIC DNA]</scope>
    <source>
        <strain evidence="2 3">NRRL Y-17804</strain>
    </source>
</reference>
<protein>
    <submittedName>
        <fullName evidence="2">Uncharacterized protein</fullName>
    </submittedName>
</protein>
<sequence length="84" mass="9484">MLLTGSFDKKLAIAFSWVSILLLTFTNSSTTYRTVQTPSTFSMIMPLLLNPIEDPIRSISSERCTESPTHPISHHPTSRDHHSR</sequence>
<gene>
    <name evidence="2" type="ORF">G7K_1966-t1</name>
</gene>
<feature type="compositionally biased region" description="Polar residues" evidence="1">
    <location>
        <begin position="59"/>
        <end position="70"/>
    </location>
</feature>
<dbReference type="EMBL" id="BACD03000011">
    <property type="protein sequence ID" value="GAO47767.1"/>
    <property type="molecule type" value="Genomic_DNA"/>
</dbReference>
<accession>A0A0E9ND36</accession>
<proteinExistence type="predicted"/>
<evidence type="ECO:0000313" key="2">
    <source>
        <dbReference type="EMBL" id="GAO47767.1"/>
    </source>
</evidence>
<evidence type="ECO:0000313" key="3">
    <source>
        <dbReference type="Proteomes" id="UP000033140"/>
    </source>
</evidence>
<dbReference type="AlphaFoldDB" id="A0A0E9ND36"/>
<reference evidence="2 3" key="2">
    <citation type="journal article" date="2014" name="J. Gen. Appl. Microbiol.">
        <title>The early diverging ascomycetous budding yeast Saitoella complicata has three histone deacetylases belonging to the Clr6, Hos2, and Rpd3 lineages.</title>
        <authorList>
            <person name="Nishida H."/>
            <person name="Matsumoto T."/>
            <person name="Kondo S."/>
            <person name="Hamamoto M."/>
            <person name="Yoshikawa H."/>
        </authorList>
    </citation>
    <scope>NUCLEOTIDE SEQUENCE [LARGE SCALE GENOMIC DNA]</scope>
    <source>
        <strain evidence="2 3">NRRL Y-17804</strain>
    </source>
</reference>
<feature type="region of interest" description="Disordered" evidence="1">
    <location>
        <begin position="59"/>
        <end position="84"/>
    </location>
</feature>
<reference evidence="2 3" key="1">
    <citation type="journal article" date="2011" name="J. Gen. Appl. Microbiol.">
        <title>Draft genome sequencing of the enigmatic yeast Saitoella complicata.</title>
        <authorList>
            <person name="Nishida H."/>
            <person name="Hamamoto M."/>
            <person name="Sugiyama J."/>
        </authorList>
    </citation>
    <scope>NUCLEOTIDE SEQUENCE [LARGE SCALE GENOMIC DNA]</scope>
    <source>
        <strain evidence="2 3">NRRL Y-17804</strain>
    </source>
</reference>
<evidence type="ECO:0000256" key="1">
    <source>
        <dbReference type="SAM" id="MobiDB-lite"/>
    </source>
</evidence>
<organism evidence="2 3">
    <name type="scientific">Saitoella complicata (strain BCRC 22490 / CBS 7301 / JCM 7358 / NBRC 10748 / NRRL Y-17804)</name>
    <dbReference type="NCBI Taxonomy" id="698492"/>
    <lineage>
        <taxon>Eukaryota</taxon>
        <taxon>Fungi</taxon>
        <taxon>Dikarya</taxon>
        <taxon>Ascomycota</taxon>
        <taxon>Taphrinomycotina</taxon>
        <taxon>Taphrinomycotina incertae sedis</taxon>
        <taxon>Saitoella</taxon>
    </lineage>
</organism>
<comment type="caution">
    <text evidence="2">The sequence shown here is derived from an EMBL/GenBank/DDBJ whole genome shotgun (WGS) entry which is preliminary data.</text>
</comment>
<name>A0A0E9ND36_SAICN</name>
<dbReference type="Proteomes" id="UP000033140">
    <property type="component" value="Unassembled WGS sequence"/>
</dbReference>